<name>A0A1J4K8U9_9EUKA</name>
<dbReference type="Proteomes" id="UP000179807">
    <property type="component" value="Unassembled WGS sequence"/>
</dbReference>
<proteinExistence type="predicted"/>
<dbReference type="AlphaFoldDB" id="A0A1J4K8U9"/>
<accession>A0A1J4K8U9</accession>
<sequence>METLQKQFTDLQKLLEDSEKHIDSIIANFQNNPLSKNSREKVNFNIQNSQPLSIPERKELKFNNSDNLKVESSIQKLNERLIDLKKESQKLSYKKYEQQNYATSVNEYVKMFDKIYKNADEQQIQQIEEIKKTIQTIDEDQNNAIKEFEELLNQRNCTPKTDYIKSVTNVVMSMIDNLTDTIEKSYVFQAVDVDYVIDKLLSDIGGQNYANKKKK</sequence>
<evidence type="ECO:0000256" key="1">
    <source>
        <dbReference type="SAM" id="Coils"/>
    </source>
</evidence>
<gene>
    <name evidence="2" type="ORF">TRFO_05035</name>
</gene>
<protein>
    <submittedName>
        <fullName evidence="2">Uncharacterized protein</fullName>
    </submittedName>
</protein>
<reference evidence="2" key="1">
    <citation type="submission" date="2016-10" db="EMBL/GenBank/DDBJ databases">
        <authorList>
            <person name="Benchimol M."/>
            <person name="Almeida L.G."/>
            <person name="Vasconcelos A.T."/>
            <person name="Perreira-Neves A."/>
            <person name="Rosa I.A."/>
            <person name="Tasca T."/>
            <person name="Bogo M.R."/>
            <person name="de Souza W."/>
        </authorList>
    </citation>
    <scope>NUCLEOTIDE SEQUENCE [LARGE SCALE GENOMIC DNA]</scope>
    <source>
        <strain evidence="2">K</strain>
    </source>
</reference>
<dbReference type="RefSeq" id="XP_068361057.1">
    <property type="nucleotide sequence ID" value="XM_068492250.1"/>
</dbReference>
<organism evidence="2 3">
    <name type="scientific">Tritrichomonas foetus</name>
    <dbReference type="NCBI Taxonomy" id="1144522"/>
    <lineage>
        <taxon>Eukaryota</taxon>
        <taxon>Metamonada</taxon>
        <taxon>Parabasalia</taxon>
        <taxon>Tritrichomonadida</taxon>
        <taxon>Tritrichomonadidae</taxon>
        <taxon>Tritrichomonas</taxon>
    </lineage>
</organism>
<evidence type="ECO:0000313" key="2">
    <source>
        <dbReference type="EMBL" id="OHT07921.1"/>
    </source>
</evidence>
<dbReference type="GeneID" id="94826954"/>
<keyword evidence="3" id="KW-1185">Reference proteome</keyword>
<dbReference type="VEuPathDB" id="TrichDB:TRFO_05035"/>
<feature type="coiled-coil region" evidence="1">
    <location>
        <begin position="127"/>
        <end position="154"/>
    </location>
</feature>
<comment type="caution">
    <text evidence="2">The sequence shown here is derived from an EMBL/GenBank/DDBJ whole genome shotgun (WGS) entry which is preliminary data.</text>
</comment>
<feature type="coiled-coil region" evidence="1">
    <location>
        <begin position="67"/>
        <end position="94"/>
    </location>
</feature>
<evidence type="ECO:0000313" key="3">
    <source>
        <dbReference type="Proteomes" id="UP000179807"/>
    </source>
</evidence>
<keyword evidence="1" id="KW-0175">Coiled coil</keyword>
<dbReference type="EMBL" id="MLAK01000682">
    <property type="protein sequence ID" value="OHT07921.1"/>
    <property type="molecule type" value="Genomic_DNA"/>
</dbReference>